<feature type="region of interest" description="Disordered" evidence="6">
    <location>
        <begin position="378"/>
        <end position="416"/>
    </location>
</feature>
<keyword evidence="3" id="KW-0540">Nuclease</keyword>
<dbReference type="GO" id="GO:0005730">
    <property type="term" value="C:nucleolus"/>
    <property type="evidence" value="ECO:0007669"/>
    <property type="project" value="TreeGrafter"/>
</dbReference>
<reference evidence="7" key="1">
    <citation type="journal article" date="2020" name="bioRxiv">
        <title>Comparative genomics of Chlamydomonas.</title>
        <authorList>
            <person name="Craig R.J."/>
            <person name="Hasan A.R."/>
            <person name="Ness R.W."/>
            <person name="Keightley P.D."/>
        </authorList>
    </citation>
    <scope>NUCLEOTIDE SEQUENCE</scope>
    <source>
        <strain evidence="7">CCAP 11/70</strain>
    </source>
</reference>
<dbReference type="OrthoDB" id="20018at2759"/>
<evidence type="ECO:0000313" key="7">
    <source>
        <dbReference type="EMBL" id="KAG2492033.1"/>
    </source>
</evidence>
<evidence type="ECO:0000256" key="4">
    <source>
        <dbReference type="ARBA" id="ARBA00022759"/>
    </source>
</evidence>
<feature type="region of interest" description="Disordered" evidence="6">
    <location>
        <begin position="62"/>
        <end position="83"/>
    </location>
</feature>
<evidence type="ECO:0000313" key="8">
    <source>
        <dbReference type="Proteomes" id="UP000612055"/>
    </source>
</evidence>
<keyword evidence="2" id="KW-0963">Cytoplasm</keyword>
<dbReference type="Gene3D" id="3.30.2170.10">
    <property type="entry name" value="archaeoglobus fulgidus dsm 4304 superfamily"/>
    <property type="match status" value="2"/>
</dbReference>
<dbReference type="PANTHER" id="PTHR28511:SF1">
    <property type="entry name" value="ENDONUCLEASE V"/>
    <property type="match status" value="1"/>
</dbReference>
<feature type="compositionally biased region" description="Low complexity" evidence="6">
    <location>
        <begin position="397"/>
        <end position="416"/>
    </location>
</feature>
<comment type="caution">
    <text evidence="7">The sequence shown here is derived from an EMBL/GenBank/DDBJ whole genome shotgun (WGS) entry which is preliminary data.</text>
</comment>
<feature type="compositionally biased region" description="Gly residues" evidence="6">
    <location>
        <begin position="278"/>
        <end position="300"/>
    </location>
</feature>
<dbReference type="GO" id="GO:0005737">
    <property type="term" value="C:cytoplasm"/>
    <property type="evidence" value="ECO:0007669"/>
    <property type="project" value="UniProtKB-SubCell"/>
</dbReference>
<dbReference type="InterPro" id="IPR007581">
    <property type="entry name" value="Endonuclease-V"/>
</dbReference>
<keyword evidence="5" id="KW-0378">Hydrolase</keyword>
<evidence type="ECO:0000256" key="1">
    <source>
        <dbReference type="ARBA" id="ARBA00004496"/>
    </source>
</evidence>
<dbReference type="GO" id="GO:0016891">
    <property type="term" value="F:RNA endonuclease activity producing 5'-phosphomonoesters, hydrolytic mechanism"/>
    <property type="evidence" value="ECO:0007669"/>
    <property type="project" value="TreeGrafter"/>
</dbReference>
<proteinExistence type="predicted"/>
<gene>
    <name evidence="7" type="ORF">HYH03_009762</name>
</gene>
<keyword evidence="4" id="KW-0255">Endonuclease</keyword>
<dbReference type="PANTHER" id="PTHR28511">
    <property type="entry name" value="ENDONUCLEASE V"/>
    <property type="match status" value="1"/>
</dbReference>
<dbReference type="Pfam" id="PF04493">
    <property type="entry name" value="Endonuclease_5"/>
    <property type="match status" value="2"/>
</dbReference>
<protein>
    <recommendedName>
        <fullName evidence="9">Endonuclease V</fullName>
    </recommendedName>
</protein>
<dbReference type="EMBL" id="JAEHOE010000048">
    <property type="protein sequence ID" value="KAG2492033.1"/>
    <property type="molecule type" value="Genomic_DNA"/>
</dbReference>
<name>A0A835XXH7_9CHLO</name>
<dbReference type="GO" id="GO:0006281">
    <property type="term" value="P:DNA repair"/>
    <property type="evidence" value="ECO:0007669"/>
    <property type="project" value="InterPro"/>
</dbReference>
<keyword evidence="8" id="KW-1185">Reference proteome</keyword>
<dbReference type="Proteomes" id="UP000612055">
    <property type="component" value="Unassembled WGS sequence"/>
</dbReference>
<dbReference type="AlphaFoldDB" id="A0A835XXH7"/>
<organism evidence="7 8">
    <name type="scientific">Edaphochlamys debaryana</name>
    <dbReference type="NCBI Taxonomy" id="47281"/>
    <lineage>
        <taxon>Eukaryota</taxon>
        <taxon>Viridiplantae</taxon>
        <taxon>Chlorophyta</taxon>
        <taxon>core chlorophytes</taxon>
        <taxon>Chlorophyceae</taxon>
        <taxon>CS clade</taxon>
        <taxon>Chlamydomonadales</taxon>
        <taxon>Chlamydomonadales incertae sedis</taxon>
        <taxon>Edaphochlamys</taxon>
    </lineage>
</organism>
<dbReference type="GO" id="GO:0003727">
    <property type="term" value="F:single-stranded RNA binding"/>
    <property type="evidence" value="ECO:0007669"/>
    <property type="project" value="TreeGrafter"/>
</dbReference>
<feature type="region of interest" description="Disordered" evidence="6">
    <location>
        <begin position="215"/>
        <end position="303"/>
    </location>
</feature>
<evidence type="ECO:0000256" key="5">
    <source>
        <dbReference type="ARBA" id="ARBA00022801"/>
    </source>
</evidence>
<evidence type="ECO:0000256" key="2">
    <source>
        <dbReference type="ARBA" id="ARBA00022490"/>
    </source>
</evidence>
<evidence type="ECO:0000256" key="3">
    <source>
        <dbReference type="ARBA" id="ARBA00022722"/>
    </source>
</evidence>
<comment type="subcellular location">
    <subcellularLocation>
        <location evidence="1">Cytoplasm</location>
    </subcellularLocation>
</comment>
<accession>A0A835XXH7</accession>
<evidence type="ECO:0008006" key="9">
    <source>
        <dbReference type="Google" id="ProtNLM"/>
    </source>
</evidence>
<evidence type="ECO:0000256" key="6">
    <source>
        <dbReference type="SAM" id="MobiDB-lite"/>
    </source>
</evidence>
<feature type="compositionally biased region" description="Gly residues" evidence="6">
    <location>
        <begin position="378"/>
        <end position="396"/>
    </location>
</feature>
<sequence length="416" mass="42449">MQSARCERYGHPELIAEWTRLQQEMASRVVREGDVPWRLDAEEPGVRLERVGGLDLSFAEEAPAAASPATEGHEHEGSGITDRPLQRVPACPYSCRRAGAGEALPLGPGMAALVVLSFPDLRVLYEDYEPVDLSIPYLPGFLGFREAAAYAALLRRAEASPHRPQVLLVDGCGVLHPRACGSACQVGVTCGYPCVGVAKNLLAVDGLDRFEAEAEKAEAAEAPESGADVGVADPHTPGSGPGSGPGSEPKPGPEPRACDASNVQAPEAKEGHCQRTYGDGGRARGGGGKAGRGGAGGGGARVPTDVSVPLTGASGAVHGMALCPGATRKPLFISVGHRLSLATALELVRRCCLHRIPEPIRQADLRSRQWMRARAGAGSAGAGSAGAGKAGGGQVGAGQAEAPGAAVEAAGGSEPA</sequence>